<evidence type="ECO:0000256" key="4">
    <source>
        <dbReference type="ARBA" id="ARBA00023136"/>
    </source>
</evidence>
<dbReference type="GO" id="GO:0043190">
    <property type="term" value="C:ATP-binding cassette (ABC) transporter complex"/>
    <property type="evidence" value="ECO:0007669"/>
    <property type="project" value="InterPro"/>
</dbReference>
<evidence type="ECO:0000256" key="3">
    <source>
        <dbReference type="ARBA" id="ARBA00022989"/>
    </source>
</evidence>
<keyword evidence="2 5" id="KW-0812">Transmembrane</keyword>
<sequence>MKQIDFISTDVILKPREIPAINFIGLKTLIGKEVGRFLNVYSQTIIAPLVTTMLYYAVFALAFGGDARIVDGLPYMTFLAPGLIMMTMVQNAFANTSSSLIIAKIQGNIVDILMPPISPGEFFTGFLIGGVLRGLMVGVVCSLAVWAVVGIEIHALWAVVAYAVLGNALLAILGIAGGIWSDKFDHIAAVTNFIVTPMTFLSGTFYSAQQLPGFWQTLVHYNPFFYMIDGFRYGFTGHADGNLMVGLLLLSTLVLLLG</sequence>
<feature type="transmembrane region" description="Helical" evidence="5">
    <location>
        <begin position="156"/>
        <end position="180"/>
    </location>
</feature>
<gene>
    <name evidence="7" type="ORF">DI626_08640</name>
</gene>
<dbReference type="InterPro" id="IPR000412">
    <property type="entry name" value="ABC_2_transport"/>
</dbReference>
<dbReference type="Proteomes" id="UP000249557">
    <property type="component" value="Unassembled WGS sequence"/>
</dbReference>
<organism evidence="7 8">
    <name type="scientific">Micavibrio aeruginosavorus</name>
    <dbReference type="NCBI Taxonomy" id="349221"/>
    <lineage>
        <taxon>Bacteria</taxon>
        <taxon>Pseudomonadati</taxon>
        <taxon>Bdellovibrionota</taxon>
        <taxon>Bdellovibrionia</taxon>
        <taxon>Bdellovibrionales</taxon>
        <taxon>Pseudobdellovibrionaceae</taxon>
        <taxon>Micavibrio</taxon>
    </lineage>
</organism>
<dbReference type="InterPro" id="IPR052522">
    <property type="entry name" value="ABC-2_transport_permease"/>
</dbReference>
<comment type="caution">
    <text evidence="7">The sequence shown here is derived from an EMBL/GenBank/DDBJ whole genome shotgun (WGS) entry which is preliminary data.</text>
</comment>
<dbReference type="EMBL" id="QFNK01000190">
    <property type="protein sequence ID" value="PZO84020.1"/>
    <property type="molecule type" value="Genomic_DNA"/>
</dbReference>
<dbReference type="PIRSF" id="PIRSF006648">
    <property type="entry name" value="DrrB"/>
    <property type="match status" value="1"/>
</dbReference>
<dbReference type="PANTHER" id="PTHR43332:SF2">
    <property type="entry name" value="INNER MEMBRANE TRANSPORT PERMEASE YADH"/>
    <property type="match status" value="1"/>
</dbReference>
<accession>A0A2W4ZNZ3</accession>
<feature type="transmembrane region" description="Helical" evidence="5">
    <location>
        <begin position="75"/>
        <end position="93"/>
    </location>
</feature>
<dbReference type="PRINTS" id="PR00164">
    <property type="entry name" value="ABC2TRNSPORT"/>
</dbReference>
<feature type="transmembrane region" description="Helical" evidence="5">
    <location>
        <begin position="186"/>
        <end position="206"/>
    </location>
</feature>
<keyword evidence="4 5" id="KW-0472">Membrane</keyword>
<feature type="transmembrane region" description="Helical" evidence="5">
    <location>
        <begin position="122"/>
        <end position="149"/>
    </location>
</feature>
<feature type="non-terminal residue" evidence="7">
    <location>
        <position position="258"/>
    </location>
</feature>
<keyword evidence="3 5" id="KW-1133">Transmembrane helix</keyword>
<feature type="transmembrane region" description="Helical" evidence="5">
    <location>
        <begin position="241"/>
        <end position="257"/>
    </location>
</feature>
<evidence type="ECO:0000256" key="1">
    <source>
        <dbReference type="ARBA" id="ARBA00004141"/>
    </source>
</evidence>
<dbReference type="InterPro" id="IPR013525">
    <property type="entry name" value="ABC2_TM"/>
</dbReference>
<comment type="subcellular location">
    <subcellularLocation>
        <location evidence="1">Membrane</location>
        <topology evidence="1">Multi-pass membrane protein</topology>
    </subcellularLocation>
</comment>
<evidence type="ECO:0000313" key="8">
    <source>
        <dbReference type="Proteomes" id="UP000249557"/>
    </source>
</evidence>
<evidence type="ECO:0000256" key="5">
    <source>
        <dbReference type="SAM" id="Phobius"/>
    </source>
</evidence>
<proteinExistence type="predicted"/>
<dbReference type="Pfam" id="PF01061">
    <property type="entry name" value="ABC2_membrane"/>
    <property type="match status" value="1"/>
</dbReference>
<evidence type="ECO:0000313" key="7">
    <source>
        <dbReference type="EMBL" id="PZO84020.1"/>
    </source>
</evidence>
<evidence type="ECO:0000259" key="6">
    <source>
        <dbReference type="Pfam" id="PF01061"/>
    </source>
</evidence>
<dbReference type="GO" id="GO:0140359">
    <property type="term" value="F:ABC-type transporter activity"/>
    <property type="evidence" value="ECO:0007669"/>
    <property type="project" value="InterPro"/>
</dbReference>
<feature type="domain" description="ABC-2 type transporter transmembrane" evidence="6">
    <location>
        <begin position="26"/>
        <end position="235"/>
    </location>
</feature>
<name>A0A2W4ZNZ3_9BACT</name>
<reference evidence="7 8" key="1">
    <citation type="submission" date="2017-08" db="EMBL/GenBank/DDBJ databases">
        <title>Infants hospitalized years apart are colonized by the same room-sourced microbial strains.</title>
        <authorList>
            <person name="Brooks B."/>
            <person name="Olm M.R."/>
            <person name="Firek B.A."/>
            <person name="Baker R."/>
            <person name="Thomas B.C."/>
            <person name="Morowitz M.J."/>
            <person name="Banfield J.F."/>
        </authorList>
    </citation>
    <scope>NUCLEOTIDE SEQUENCE [LARGE SCALE GENOMIC DNA]</scope>
    <source>
        <strain evidence="7">S2_018_000_R2_104</strain>
    </source>
</reference>
<dbReference type="AlphaFoldDB" id="A0A2W4ZNZ3"/>
<feature type="transmembrane region" description="Helical" evidence="5">
    <location>
        <begin position="45"/>
        <end position="63"/>
    </location>
</feature>
<dbReference type="PANTHER" id="PTHR43332">
    <property type="entry name" value="INNER MEMBRANE TRANSPORT PERMEASE YADH-RELATED"/>
    <property type="match status" value="1"/>
</dbReference>
<protein>
    <submittedName>
        <fullName evidence="7">Multidrug ABC transporter permease</fullName>
    </submittedName>
</protein>
<evidence type="ECO:0000256" key="2">
    <source>
        <dbReference type="ARBA" id="ARBA00022692"/>
    </source>
</evidence>